<evidence type="ECO:0000256" key="1">
    <source>
        <dbReference type="ARBA" id="ARBA00004196"/>
    </source>
</evidence>
<dbReference type="Gene3D" id="3.40.50.1980">
    <property type="entry name" value="Nitrogenase molybdenum iron protein domain"/>
    <property type="match status" value="2"/>
</dbReference>
<dbReference type="InterPro" id="IPR002491">
    <property type="entry name" value="ABC_transptr_periplasmic_BD"/>
</dbReference>
<proteinExistence type="inferred from homology"/>
<comment type="caution">
    <text evidence="6">The sequence shown here is derived from an EMBL/GenBank/DDBJ whole genome shotgun (WGS) entry which is preliminary data.</text>
</comment>
<dbReference type="PANTHER" id="PTHR30532:SF26">
    <property type="entry name" value="IRON(3+)-HYDROXAMATE-BINDING PROTEIN FHUD"/>
    <property type="match status" value="1"/>
</dbReference>
<gene>
    <name evidence="6" type="ORF">HMPREF0556_11539</name>
</gene>
<organism evidence="6 7">
    <name type="scientific">Listeria grayi DSM 20601</name>
    <dbReference type="NCBI Taxonomy" id="525367"/>
    <lineage>
        <taxon>Bacteria</taxon>
        <taxon>Bacillati</taxon>
        <taxon>Bacillota</taxon>
        <taxon>Bacilli</taxon>
        <taxon>Bacillales</taxon>
        <taxon>Listeriaceae</taxon>
        <taxon>Listeria</taxon>
    </lineage>
</organism>
<evidence type="ECO:0000256" key="2">
    <source>
        <dbReference type="ARBA" id="ARBA00008814"/>
    </source>
</evidence>
<protein>
    <submittedName>
        <fullName evidence="6">Periplasmic binding protein</fullName>
    </submittedName>
</protein>
<keyword evidence="7" id="KW-1185">Reference proteome</keyword>
<evidence type="ECO:0000259" key="5">
    <source>
        <dbReference type="PROSITE" id="PS50983"/>
    </source>
</evidence>
<dbReference type="Pfam" id="PF01497">
    <property type="entry name" value="Peripla_BP_2"/>
    <property type="match status" value="1"/>
</dbReference>
<dbReference type="SUPFAM" id="SSF53807">
    <property type="entry name" value="Helical backbone' metal receptor"/>
    <property type="match status" value="1"/>
</dbReference>
<evidence type="ECO:0000256" key="3">
    <source>
        <dbReference type="ARBA" id="ARBA00022448"/>
    </source>
</evidence>
<dbReference type="EMBL" id="ACCR02000005">
    <property type="protein sequence ID" value="EFI82854.1"/>
    <property type="molecule type" value="Genomic_DNA"/>
</dbReference>
<name>D7UZK9_LISGR</name>
<keyword evidence="3" id="KW-0813">Transport</keyword>
<evidence type="ECO:0000313" key="6">
    <source>
        <dbReference type="EMBL" id="EFI82854.1"/>
    </source>
</evidence>
<dbReference type="HOGENOM" id="CLU_038034_0_1_9"/>
<dbReference type="AlphaFoldDB" id="D7UZK9"/>
<evidence type="ECO:0000313" key="7">
    <source>
        <dbReference type="Proteomes" id="UP000010119"/>
    </source>
</evidence>
<sequence>MPNTGIAAFLRLVSFILFRYNDNENHFHSKEDIMKKKHSWQILITLIALIAVLAACGNNDKASSEKPKTQTVTDALKRKVTIPKDPKKIVALQNVAEISILGTPAIGTTDEYKTTYPAETKNAESIGGDKPNIEKITKLAPDLIIISDYQKDMIENLEKIAPVYATHFGDTPDQHLEKLAKLLNREKEKDAWYKKYNATLKKERAKLKAAGITNKKAAVFQFYGKDIYIHDQNIFSGLYDKGAGFKPTAAAAKNKETKAISQEAIPNYAKDADYIFILAPIGGSDASVKDLLNGVWKDIPAVKAKHVYLVENKKWSDYTIATRLYQLKDSVAKVTGK</sequence>
<keyword evidence="4" id="KW-0732">Signal</keyword>
<dbReference type="STRING" id="525367.HMPREF0556_11539"/>
<dbReference type="PANTHER" id="PTHR30532">
    <property type="entry name" value="IRON III DICITRATE-BINDING PERIPLASMIC PROTEIN"/>
    <property type="match status" value="1"/>
</dbReference>
<dbReference type="Proteomes" id="UP000010119">
    <property type="component" value="Unassembled WGS sequence"/>
</dbReference>
<feature type="domain" description="Fe/B12 periplasmic-binding" evidence="5">
    <location>
        <begin position="78"/>
        <end position="337"/>
    </location>
</feature>
<comment type="similarity">
    <text evidence="2">Belongs to the bacterial solute-binding protein 8 family.</text>
</comment>
<dbReference type="GO" id="GO:0030288">
    <property type="term" value="C:outer membrane-bounded periplasmic space"/>
    <property type="evidence" value="ECO:0007669"/>
    <property type="project" value="TreeGrafter"/>
</dbReference>
<dbReference type="InterPro" id="IPR051313">
    <property type="entry name" value="Bact_iron-sidero_bind"/>
</dbReference>
<dbReference type="eggNOG" id="COG0614">
    <property type="taxonomic scope" value="Bacteria"/>
</dbReference>
<accession>D7UZK9</accession>
<evidence type="ECO:0000256" key="4">
    <source>
        <dbReference type="ARBA" id="ARBA00022729"/>
    </source>
</evidence>
<dbReference type="PROSITE" id="PS50983">
    <property type="entry name" value="FE_B12_PBP"/>
    <property type="match status" value="1"/>
</dbReference>
<comment type="subcellular location">
    <subcellularLocation>
        <location evidence="1">Cell envelope</location>
    </subcellularLocation>
</comment>
<reference evidence="6" key="1">
    <citation type="submission" date="2010-06" db="EMBL/GenBank/DDBJ databases">
        <authorList>
            <person name="Muzny D."/>
            <person name="Qin X."/>
            <person name="Buhay C."/>
            <person name="Dugan-Rocha S."/>
            <person name="Ding Y."/>
            <person name="Chen G."/>
            <person name="Hawes A."/>
            <person name="Holder M."/>
            <person name="Jhangiani S."/>
            <person name="Johnson A."/>
            <person name="Khan Z."/>
            <person name="Li Z."/>
            <person name="Liu W."/>
            <person name="Liu X."/>
            <person name="Perez L."/>
            <person name="Shen H."/>
            <person name="Wang Q."/>
            <person name="Watt J."/>
            <person name="Xi L."/>
            <person name="Xin Y."/>
            <person name="Zhou J."/>
            <person name="Deng J."/>
            <person name="Jiang H."/>
            <person name="Liu Y."/>
            <person name="Qu J."/>
            <person name="Song X.-Z."/>
            <person name="Zhang L."/>
            <person name="Villasana D."/>
            <person name="Johnson A."/>
            <person name="Liu J."/>
            <person name="Liyanage D."/>
            <person name="Lorensuhewa L."/>
            <person name="Robinson T."/>
            <person name="Song A."/>
            <person name="Song B.-B."/>
            <person name="Dinh H."/>
            <person name="Thornton R."/>
            <person name="Coyle M."/>
            <person name="Francisco L."/>
            <person name="Jackson L."/>
            <person name="Javaid M."/>
            <person name="Korchina V."/>
            <person name="Kovar C."/>
            <person name="Mata R."/>
            <person name="Mathew T."/>
            <person name="Ngo R."/>
            <person name="Nguyen L."/>
            <person name="Nguyen N."/>
            <person name="Okwuonu G."/>
            <person name="Ongeri F."/>
            <person name="Pham C."/>
            <person name="Simmons D."/>
            <person name="Wilczek-Boney K."/>
            <person name="Hale W."/>
            <person name="Jakkamsetti A."/>
            <person name="Pham P."/>
            <person name="Ruth R."/>
            <person name="San Lucas F."/>
            <person name="Warren J."/>
            <person name="Zhang J."/>
            <person name="Zhao Z."/>
            <person name="Zhou C."/>
            <person name="Zhu D."/>
            <person name="Lee S."/>
            <person name="Bess C."/>
            <person name="Blankenburg K."/>
            <person name="Forbes L."/>
            <person name="Fu Q."/>
            <person name="Gubbala S."/>
            <person name="Hirani K."/>
            <person name="Jayaseelan J.C."/>
            <person name="Lara F."/>
            <person name="Munidasa M."/>
            <person name="Palculict T."/>
            <person name="Patil S."/>
            <person name="Pu L.-L."/>
            <person name="Saada N."/>
            <person name="Tang L."/>
            <person name="Weissenberger G."/>
            <person name="Zhu Y."/>
            <person name="Hemphill L."/>
            <person name="Shang Y."/>
            <person name="Youmans B."/>
            <person name="Ayvaz T."/>
            <person name="Ross M."/>
            <person name="Santibanez J."/>
            <person name="Aqrawi P."/>
            <person name="Gross S."/>
            <person name="Joshi V."/>
            <person name="Fowler G."/>
            <person name="Nazareth L."/>
            <person name="Reid J."/>
            <person name="Worley K."/>
            <person name="Petrosino J."/>
            <person name="Highlander S."/>
            <person name="Gibbs R."/>
        </authorList>
    </citation>
    <scope>NUCLEOTIDE SEQUENCE [LARGE SCALE GENOMIC DNA]</scope>
    <source>
        <strain evidence="6">DSM 20601</strain>
    </source>
</reference>
<dbReference type="GO" id="GO:1901678">
    <property type="term" value="P:iron coordination entity transport"/>
    <property type="evidence" value="ECO:0007669"/>
    <property type="project" value="UniProtKB-ARBA"/>
</dbReference>